<name>A0AAU2A1E1_9ACTN</name>
<dbReference type="PROSITE" id="PS50850">
    <property type="entry name" value="MFS"/>
    <property type="match status" value="1"/>
</dbReference>
<evidence type="ECO:0000313" key="10">
    <source>
        <dbReference type="EMBL" id="WTT18052.1"/>
    </source>
</evidence>
<feature type="transmembrane region" description="Helical" evidence="8">
    <location>
        <begin position="186"/>
        <end position="205"/>
    </location>
</feature>
<keyword evidence="6" id="KW-0046">Antibiotic resistance</keyword>
<feature type="transmembrane region" description="Helical" evidence="8">
    <location>
        <begin position="71"/>
        <end position="90"/>
    </location>
</feature>
<evidence type="ECO:0000256" key="3">
    <source>
        <dbReference type="ARBA" id="ARBA00022692"/>
    </source>
</evidence>
<keyword evidence="4 8" id="KW-1133">Transmembrane helix</keyword>
<dbReference type="InterPro" id="IPR020846">
    <property type="entry name" value="MFS_dom"/>
</dbReference>
<dbReference type="SUPFAM" id="SSF103473">
    <property type="entry name" value="MFS general substrate transporter"/>
    <property type="match status" value="1"/>
</dbReference>
<evidence type="ECO:0000256" key="1">
    <source>
        <dbReference type="ARBA" id="ARBA00004651"/>
    </source>
</evidence>
<dbReference type="CDD" id="cd17321">
    <property type="entry name" value="MFS_MMR_MDR_like"/>
    <property type="match status" value="1"/>
</dbReference>
<keyword evidence="2" id="KW-0813">Transport</keyword>
<keyword evidence="3 8" id="KW-0812">Transmembrane</keyword>
<evidence type="ECO:0000256" key="6">
    <source>
        <dbReference type="ARBA" id="ARBA00023251"/>
    </source>
</evidence>
<dbReference type="InterPro" id="IPR036259">
    <property type="entry name" value="MFS_trans_sf"/>
</dbReference>
<dbReference type="PANTHER" id="PTHR42718">
    <property type="entry name" value="MAJOR FACILITATOR SUPERFAMILY MULTIDRUG TRANSPORTER MFSC"/>
    <property type="match status" value="1"/>
</dbReference>
<feature type="transmembrane region" description="Helical" evidence="8">
    <location>
        <begin position="225"/>
        <end position="242"/>
    </location>
</feature>
<feature type="transmembrane region" description="Helical" evidence="8">
    <location>
        <begin position="315"/>
        <end position="338"/>
    </location>
</feature>
<evidence type="ECO:0000256" key="5">
    <source>
        <dbReference type="ARBA" id="ARBA00023136"/>
    </source>
</evidence>
<dbReference type="InterPro" id="IPR011701">
    <property type="entry name" value="MFS"/>
</dbReference>
<dbReference type="AlphaFoldDB" id="A0AAU2A1E1"/>
<sequence>MSLVMPRRPATTGRSKATSASSSAPAGSSKRFVLYSALVSFFLISLDGSAINVSLPAISKDIGGGMSGLQWVIDGYTLTFAAFMLSAGVFSDRLGAKRVYAIGLAGFSVASAVCFLAPDLNALIAARMAQGLAAALMLPTSLALIRQAYEDQAERARAIAIWTAVGGVAIALGPVIGGAVTSATGWRMIFLLNVPIGLLGLALLARIARSPRRPAPIDIPSQLTFLLALVSVTQAVITMGHAGFTYPVPQLLLLSALAFGVFFTLQARRAQPMVPPKILRSRPALVTIAAGFAVNAVFYGMVFALGLYFQQVNGYSPVLAGAVFLPMCAVDPLGNIVVMKLEARFGARVLLVWGQLLMALGAGLMLLVDGSTPAWLTALLLLPLGFGAGLAVPPLTSTLLGGVPSEIAATSAAVLNTCRQVGSCFAIALLGGLVSKQAGFLDGLRTGVLTGVAILSATAAITFVFLRRTPAPATTPVLTDQTQAKAVNRDNLGLAS</sequence>
<feature type="transmembrane region" description="Helical" evidence="8">
    <location>
        <begin position="446"/>
        <end position="466"/>
    </location>
</feature>
<evidence type="ECO:0000256" key="4">
    <source>
        <dbReference type="ARBA" id="ARBA00022989"/>
    </source>
</evidence>
<evidence type="ECO:0000259" key="9">
    <source>
        <dbReference type="PROSITE" id="PS50850"/>
    </source>
</evidence>
<feature type="transmembrane region" description="Helical" evidence="8">
    <location>
        <begin position="124"/>
        <end position="145"/>
    </location>
</feature>
<accession>A0AAU2A1E1</accession>
<comment type="subcellular location">
    <subcellularLocation>
        <location evidence="1">Cell membrane</location>
        <topology evidence="1">Multi-pass membrane protein</topology>
    </subcellularLocation>
</comment>
<evidence type="ECO:0000256" key="2">
    <source>
        <dbReference type="ARBA" id="ARBA00022448"/>
    </source>
</evidence>
<reference evidence="10" key="1">
    <citation type="submission" date="2022-10" db="EMBL/GenBank/DDBJ databases">
        <title>The complete genomes of actinobacterial strains from the NBC collection.</title>
        <authorList>
            <person name="Joergensen T.S."/>
            <person name="Alvarez Arevalo M."/>
            <person name="Sterndorff E.B."/>
            <person name="Faurdal D."/>
            <person name="Vuksanovic O."/>
            <person name="Mourched A.-S."/>
            <person name="Charusanti P."/>
            <person name="Shaw S."/>
            <person name="Blin K."/>
            <person name="Weber T."/>
        </authorList>
    </citation>
    <scope>NUCLEOTIDE SEQUENCE</scope>
    <source>
        <strain evidence="10">NBC_00093</strain>
    </source>
</reference>
<organism evidence="10">
    <name type="scientific">Streptomyces sp. NBC_00093</name>
    <dbReference type="NCBI Taxonomy" id="2975649"/>
    <lineage>
        <taxon>Bacteria</taxon>
        <taxon>Bacillati</taxon>
        <taxon>Actinomycetota</taxon>
        <taxon>Actinomycetes</taxon>
        <taxon>Kitasatosporales</taxon>
        <taxon>Streptomycetaceae</taxon>
        <taxon>Streptomyces</taxon>
    </lineage>
</organism>
<feature type="transmembrane region" description="Helical" evidence="8">
    <location>
        <begin position="350"/>
        <end position="368"/>
    </location>
</feature>
<feature type="transmembrane region" description="Helical" evidence="8">
    <location>
        <begin position="32"/>
        <end position="51"/>
    </location>
</feature>
<feature type="domain" description="Major facilitator superfamily (MFS) profile" evidence="9">
    <location>
        <begin position="33"/>
        <end position="471"/>
    </location>
</feature>
<keyword evidence="5 8" id="KW-0472">Membrane</keyword>
<feature type="compositionally biased region" description="Low complexity" evidence="7">
    <location>
        <begin position="10"/>
        <end position="26"/>
    </location>
</feature>
<dbReference type="GO" id="GO:0046677">
    <property type="term" value="P:response to antibiotic"/>
    <property type="evidence" value="ECO:0007669"/>
    <property type="project" value="UniProtKB-KW"/>
</dbReference>
<feature type="transmembrane region" description="Helical" evidence="8">
    <location>
        <begin position="99"/>
        <end position="118"/>
    </location>
</feature>
<feature type="transmembrane region" description="Helical" evidence="8">
    <location>
        <begin position="407"/>
        <end position="434"/>
    </location>
</feature>
<dbReference type="Gene3D" id="1.20.1250.20">
    <property type="entry name" value="MFS general substrate transporter like domains"/>
    <property type="match status" value="1"/>
</dbReference>
<dbReference type="GO" id="GO:0022857">
    <property type="term" value="F:transmembrane transporter activity"/>
    <property type="evidence" value="ECO:0007669"/>
    <property type="project" value="InterPro"/>
</dbReference>
<feature type="region of interest" description="Disordered" evidence="7">
    <location>
        <begin position="1"/>
        <end position="26"/>
    </location>
</feature>
<feature type="transmembrane region" description="Helical" evidence="8">
    <location>
        <begin position="285"/>
        <end position="309"/>
    </location>
</feature>
<evidence type="ECO:0000256" key="8">
    <source>
        <dbReference type="SAM" id="Phobius"/>
    </source>
</evidence>
<feature type="transmembrane region" description="Helical" evidence="8">
    <location>
        <begin position="248"/>
        <end position="265"/>
    </location>
</feature>
<feature type="transmembrane region" description="Helical" evidence="8">
    <location>
        <begin position="157"/>
        <end position="180"/>
    </location>
</feature>
<feature type="transmembrane region" description="Helical" evidence="8">
    <location>
        <begin position="374"/>
        <end position="395"/>
    </location>
</feature>
<gene>
    <name evidence="10" type="ORF">OHA22_22165</name>
</gene>
<dbReference type="EMBL" id="CP108222">
    <property type="protein sequence ID" value="WTT18052.1"/>
    <property type="molecule type" value="Genomic_DNA"/>
</dbReference>
<evidence type="ECO:0000256" key="7">
    <source>
        <dbReference type="SAM" id="MobiDB-lite"/>
    </source>
</evidence>
<dbReference type="Gene3D" id="1.20.1720.10">
    <property type="entry name" value="Multidrug resistance protein D"/>
    <property type="match status" value="1"/>
</dbReference>
<dbReference type="Pfam" id="PF07690">
    <property type="entry name" value="MFS_1"/>
    <property type="match status" value="1"/>
</dbReference>
<proteinExistence type="predicted"/>
<protein>
    <submittedName>
        <fullName evidence="10">MFS transporter</fullName>
    </submittedName>
</protein>
<dbReference type="GO" id="GO:0005886">
    <property type="term" value="C:plasma membrane"/>
    <property type="evidence" value="ECO:0007669"/>
    <property type="project" value="UniProtKB-SubCell"/>
</dbReference>
<dbReference type="PANTHER" id="PTHR42718:SF9">
    <property type="entry name" value="MAJOR FACILITATOR SUPERFAMILY MULTIDRUG TRANSPORTER MFSC"/>
    <property type="match status" value="1"/>
</dbReference>